<dbReference type="RefSeq" id="WP_088149510.1">
    <property type="nucleotide sequence ID" value="NZ_NHON01000003.1"/>
</dbReference>
<dbReference type="AlphaFoldDB" id="A0A211ZTX9"/>
<protein>
    <recommendedName>
        <fullName evidence="3">Gluconate 2-dehydrogenase subunit 3 family protein</fullName>
    </recommendedName>
</protein>
<dbReference type="EMBL" id="NHON01000003">
    <property type="protein sequence ID" value="OWJ68720.1"/>
    <property type="molecule type" value="Genomic_DNA"/>
</dbReference>
<dbReference type="OrthoDB" id="7350007at2"/>
<comment type="caution">
    <text evidence="1">The sequence shown here is derived from an EMBL/GenBank/DDBJ whole genome shotgun (WGS) entry which is preliminary data.</text>
</comment>
<organism evidence="1 2">
    <name type="scientific">Inquilinus limosus</name>
    <dbReference type="NCBI Taxonomy" id="171674"/>
    <lineage>
        <taxon>Bacteria</taxon>
        <taxon>Pseudomonadati</taxon>
        <taxon>Pseudomonadota</taxon>
        <taxon>Alphaproteobacteria</taxon>
        <taxon>Rhodospirillales</taxon>
        <taxon>Rhodospirillaceae</taxon>
        <taxon>Inquilinus</taxon>
    </lineage>
</organism>
<keyword evidence="2" id="KW-1185">Reference proteome</keyword>
<sequence length="175" mass="19258">MTTTTPSSAVSARLLADLVDLLLPGEGDWPSGATIGVQSTLAIHLVEERGESDLTRLTQAILQAGGPFADQPEERRIAIVQALEAAEPELFGWVRDAAYYAYYESPYVVAVINAQGHPYRLRPHVKGYPLQRFDPARDAPKHGRGRWLPTGDVRPVDISALDLDSDRTQAWGLKR</sequence>
<proteinExistence type="predicted"/>
<evidence type="ECO:0008006" key="3">
    <source>
        <dbReference type="Google" id="ProtNLM"/>
    </source>
</evidence>
<reference evidence="2" key="1">
    <citation type="submission" date="2017-05" db="EMBL/GenBank/DDBJ databases">
        <authorList>
            <person name="Macchi M."/>
            <person name="Festa S."/>
            <person name="Coppotelli B.M."/>
            <person name="Morelli I.S."/>
        </authorList>
    </citation>
    <scope>NUCLEOTIDE SEQUENCE [LARGE SCALE GENOMIC DNA]</scope>
    <source>
        <strain evidence="2">I</strain>
    </source>
</reference>
<name>A0A211ZTX9_9PROT</name>
<gene>
    <name evidence="1" type="ORF">BWR60_02930</name>
</gene>
<dbReference type="STRING" id="1122125.GCA_000423185_02345"/>
<evidence type="ECO:0000313" key="1">
    <source>
        <dbReference type="EMBL" id="OWJ68720.1"/>
    </source>
</evidence>
<evidence type="ECO:0000313" key="2">
    <source>
        <dbReference type="Proteomes" id="UP000196655"/>
    </source>
</evidence>
<accession>A0A211ZTX9</accession>
<dbReference type="Proteomes" id="UP000196655">
    <property type="component" value="Unassembled WGS sequence"/>
</dbReference>